<dbReference type="Proteomes" id="UP000252139">
    <property type="component" value="Unassembled WGS sequence"/>
</dbReference>
<dbReference type="CDD" id="cd07067">
    <property type="entry name" value="HP_PGM_like"/>
    <property type="match status" value="1"/>
</dbReference>
<sequence length="236" mass="26422">MLTITLVRHGNTNANNERWIQGQLGKKKNKQNSCPERLLSDTELNDNGLKQAKQCGERLKDERFDHVYCSDLKRCRQTASEILVFHESLTVEYRPGLREADFGKLSGLPIKALSHEAARLKVSYDQAAAVHGGETRMTFETRIIQTFETIVEDAKEKGYTSILIVTHGGPLRCLAAYWEQQGYQVMDTSIRISTVPHGNTAVTKITIDDNGKGFIYEFNDSSHLDAQNAANDPPPA</sequence>
<dbReference type="SMART" id="SM00855">
    <property type="entry name" value="PGAM"/>
    <property type="match status" value="1"/>
</dbReference>
<dbReference type="GO" id="GO:0043456">
    <property type="term" value="P:regulation of pentose-phosphate shunt"/>
    <property type="evidence" value="ECO:0007669"/>
    <property type="project" value="TreeGrafter"/>
</dbReference>
<dbReference type="SUPFAM" id="SSF53254">
    <property type="entry name" value="Phosphoglycerate mutase-like"/>
    <property type="match status" value="1"/>
</dbReference>
<dbReference type="GO" id="GO:0005829">
    <property type="term" value="C:cytosol"/>
    <property type="evidence" value="ECO:0007669"/>
    <property type="project" value="TreeGrafter"/>
</dbReference>
<dbReference type="EMBL" id="PJQL01001273">
    <property type="protein sequence ID" value="RCH89530.1"/>
    <property type="molecule type" value="Genomic_DNA"/>
</dbReference>
<dbReference type="GO" id="GO:0004331">
    <property type="term" value="F:fructose-2,6-bisphosphate 2-phosphatase activity"/>
    <property type="evidence" value="ECO:0007669"/>
    <property type="project" value="TreeGrafter"/>
</dbReference>
<feature type="non-terminal residue" evidence="3">
    <location>
        <position position="236"/>
    </location>
</feature>
<keyword evidence="1" id="KW-0378">Hydrolase</keyword>
<protein>
    <recommendedName>
        <fullName evidence="5">Phosphoglycerate mutase-like protein</fullName>
    </recommendedName>
</protein>
<dbReference type="InterPro" id="IPR013078">
    <property type="entry name" value="His_Pase_superF_clade-1"/>
</dbReference>
<comment type="caution">
    <text evidence="3">The sequence shown here is derived from an EMBL/GenBank/DDBJ whole genome shotgun (WGS) entry which is preliminary data.</text>
</comment>
<dbReference type="InterPro" id="IPR029033">
    <property type="entry name" value="His_PPase_superfam"/>
</dbReference>
<dbReference type="Gene3D" id="3.40.50.1240">
    <property type="entry name" value="Phosphoglycerate mutase-like"/>
    <property type="match status" value="1"/>
</dbReference>
<accession>A0A367JHW5</accession>
<dbReference type="OrthoDB" id="354304at2759"/>
<dbReference type="PANTHER" id="PTHR46517">
    <property type="entry name" value="FRUCTOSE-2,6-BISPHOSPHATASE TIGAR"/>
    <property type="match status" value="1"/>
</dbReference>
<organism evidence="3 4">
    <name type="scientific">Rhizopus azygosporus</name>
    <name type="common">Rhizopus microsporus var. azygosporus</name>
    <dbReference type="NCBI Taxonomy" id="86630"/>
    <lineage>
        <taxon>Eukaryota</taxon>
        <taxon>Fungi</taxon>
        <taxon>Fungi incertae sedis</taxon>
        <taxon>Mucoromycota</taxon>
        <taxon>Mucoromycotina</taxon>
        <taxon>Mucoromycetes</taxon>
        <taxon>Mucorales</taxon>
        <taxon>Mucorineae</taxon>
        <taxon>Rhizopodaceae</taxon>
        <taxon>Rhizopus</taxon>
    </lineage>
</organism>
<evidence type="ECO:0008006" key="5">
    <source>
        <dbReference type="Google" id="ProtNLM"/>
    </source>
</evidence>
<evidence type="ECO:0000313" key="3">
    <source>
        <dbReference type="EMBL" id="RCH89530.1"/>
    </source>
</evidence>
<keyword evidence="4" id="KW-1185">Reference proteome</keyword>
<dbReference type="PANTHER" id="PTHR46517:SF1">
    <property type="entry name" value="FRUCTOSE-2,6-BISPHOSPHATASE TIGAR"/>
    <property type="match status" value="1"/>
</dbReference>
<name>A0A367JHW5_RHIAZ</name>
<reference evidence="3 4" key="1">
    <citation type="journal article" date="2018" name="G3 (Bethesda)">
        <title>Phylogenetic and Phylogenomic Definition of Rhizopus Species.</title>
        <authorList>
            <person name="Gryganskyi A.P."/>
            <person name="Golan J."/>
            <person name="Dolatabadi S."/>
            <person name="Mondo S."/>
            <person name="Robb S."/>
            <person name="Idnurm A."/>
            <person name="Muszewska A."/>
            <person name="Steczkiewicz K."/>
            <person name="Masonjones S."/>
            <person name="Liao H.L."/>
            <person name="Gajdeczka M.T."/>
            <person name="Anike F."/>
            <person name="Vuek A."/>
            <person name="Anishchenko I.M."/>
            <person name="Voigt K."/>
            <person name="de Hoog G.S."/>
            <person name="Smith M.E."/>
            <person name="Heitman J."/>
            <person name="Vilgalys R."/>
            <person name="Stajich J.E."/>
        </authorList>
    </citation>
    <scope>NUCLEOTIDE SEQUENCE [LARGE SCALE GENOMIC DNA]</scope>
    <source>
        <strain evidence="3 4">CBS 357.93</strain>
    </source>
</reference>
<dbReference type="InterPro" id="IPR051695">
    <property type="entry name" value="Phosphoglycerate_Mutase"/>
</dbReference>
<dbReference type="GO" id="GO:0045820">
    <property type="term" value="P:negative regulation of glycolytic process"/>
    <property type="evidence" value="ECO:0007669"/>
    <property type="project" value="TreeGrafter"/>
</dbReference>
<evidence type="ECO:0000256" key="1">
    <source>
        <dbReference type="ARBA" id="ARBA00022801"/>
    </source>
</evidence>
<dbReference type="AlphaFoldDB" id="A0A367JHW5"/>
<proteinExistence type="predicted"/>
<feature type="binding site" evidence="2">
    <location>
        <position position="74"/>
    </location>
    <ligand>
        <name>substrate</name>
    </ligand>
</feature>
<evidence type="ECO:0000313" key="4">
    <source>
        <dbReference type="Proteomes" id="UP000252139"/>
    </source>
</evidence>
<gene>
    <name evidence="3" type="ORF">CU097_011578</name>
</gene>
<evidence type="ECO:0000256" key="2">
    <source>
        <dbReference type="PIRSR" id="PIRSR613078-2"/>
    </source>
</evidence>
<dbReference type="Pfam" id="PF00300">
    <property type="entry name" value="His_Phos_1"/>
    <property type="match status" value="1"/>
</dbReference>
<dbReference type="STRING" id="86630.A0A367JHW5"/>